<sequence length="177" mass="19989">MFDIKLAATCTTWHSVCGDPKYSTFAGRRLVAFDIFRENSWMRDAACRTRKGQVPVLNASYKLQLTLIAGTKNKEHRMCGIVLPVTLLRRLAPRCDFVLRLLRRTNVLVFVAKTKSTALHAAVETSNVRLLFVRSFSTPARLALLSRGRIYTFAGDYIAIAQPRQISRLPKSLDLCD</sequence>
<organism evidence="1">
    <name type="scientific">Hyaloperonospora arabidopsidis (strain Emoy2)</name>
    <name type="common">Downy mildew agent</name>
    <name type="synonym">Peronospora arabidopsidis</name>
    <dbReference type="NCBI Taxonomy" id="559515"/>
    <lineage>
        <taxon>Eukaryota</taxon>
        <taxon>Sar</taxon>
        <taxon>Stramenopiles</taxon>
        <taxon>Oomycota</taxon>
        <taxon>Peronosporomycetes</taxon>
        <taxon>Peronosporales</taxon>
        <taxon>Peronosporaceae</taxon>
        <taxon>Hyaloperonospora</taxon>
    </lineage>
</organism>
<feature type="non-terminal residue" evidence="1">
    <location>
        <position position="177"/>
    </location>
</feature>
<dbReference type="EMBL" id="AB922488">
    <property type="protein sequence ID" value="BAP69064.1"/>
    <property type="molecule type" value="mRNA"/>
</dbReference>
<dbReference type="AlphaFoldDB" id="A0A090C2U6"/>
<reference evidence="1" key="1">
    <citation type="journal article" date="2014" name="PLoS Pathog.">
        <title>Expression profiling during Arabidopsis/downy mildew interaction reveals a highly-expressed effector that attenuates responses to salicylic acid.</title>
        <authorList>
            <person name="Asai S."/>
            <person name="Rallapalli G."/>
            <person name="Piquerez S.J.M."/>
            <person name="Caillaud M.C."/>
            <person name="Furzer O.J."/>
            <person name="Ishaque N."/>
            <person name="Wirthmueller L."/>
            <person name="Fabro G."/>
            <person name="Shirasu K."/>
            <person name="Jones J.D.G."/>
        </authorList>
    </citation>
    <scope>NUCLEOTIDE SEQUENCE</scope>
    <source>
        <strain evidence="1">Emoy2</strain>
    </source>
</reference>
<accession>A0A090C2U6</accession>
<evidence type="ECO:0000313" key="1">
    <source>
        <dbReference type="EMBL" id="BAP69064.1"/>
    </source>
</evidence>
<name>A0A090C2U6_HYAAE</name>
<gene>
    <name evidence="1" type="primary">HaRxLL164</name>
</gene>
<protein>
    <submittedName>
        <fullName evidence="1">RxLR effector candidate protein</fullName>
    </submittedName>
</protein>
<proteinExistence type="evidence at transcript level"/>